<name>A0AA49JKF2_9BACT</name>
<proteinExistence type="predicted"/>
<evidence type="ECO:0000313" key="1">
    <source>
        <dbReference type="EMBL" id="WKN40255.1"/>
    </source>
</evidence>
<dbReference type="EMBL" id="CP120682">
    <property type="protein sequence ID" value="WKN40255.1"/>
    <property type="molecule type" value="Genomic_DNA"/>
</dbReference>
<dbReference type="InterPro" id="IPR012675">
    <property type="entry name" value="Beta-grasp_dom_sf"/>
</dbReference>
<organism evidence="1">
    <name type="scientific">Roseihalotalea indica</name>
    <dbReference type="NCBI Taxonomy" id="2867963"/>
    <lineage>
        <taxon>Bacteria</taxon>
        <taxon>Pseudomonadati</taxon>
        <taxon>Bacteroidota</taxon>
        <taxon>Cytophagia</taxon>
        <taxon>Cytophagales</taxon>
        <taxon>Catalimonadaceae</taxon>
        <taxon>Roseihalotalea</taxon>
    </lineage>
</organism>
<accession>A0AA49JKF2</accession>
<dbReference type="SUPFAM" id="SSF54285">
    <property type="entry name" value="MoaD/ThiS"/>
    <property type="match status" value="1"/>
</dbReference>
<dbReference type="AlphaFoldDB" id="A0AA49JKF2"/>
<dbReference type="PANTHER" id="PTHR38031">
    <property type="entry name" value="SULFUR CARRIER PROTEIN SLR0821-RELATED"/>
    <property type="match status" value="1"/>
</dbReference>
<sequence>MAQIIIPTPLRKFTDNQGSVQTQGETVLGSIRSLTEKYPALQQHVLDEQGNIRNFVRIYVGDDDIKSLNNEQTEVQENSVISIIPAIAGGKS</sequence>
<reference evidence="1" key="1">
    <citation type="journal article" date="2023" name="Comput. Struct. Biotechnol. J.">
        <title>Discovery of a novel marine Bacteroidetes with a rich repertoire of carbohydrate-active enzymes.</title>
        <authorList>
            <person name="Chen B."/>
            <person name="Liu G."/>
            <person name="Chen Q."/>
            <person name="Wang H."/>
            <person name="Liu L."/>
            <person name="Tang K."/>
        </authorList>
    </citation>
    <scope>NUCLEOTIDE SEQUENCE</scope>
    <source>
        <strain evidence="1">TK19036</strain>
    </source>
</reference>
<reference evidence="1" key="2">
    <citation type="journal article" date="2024" name="Antonie Van Leeuwenhoek">
        <title>Roseihalotalea indica gen. nov., sp. nov., a halophilic Bacteroidetes from mesopelagic Southwest Indian Ocean with higher carbohydrate metabolic potential.</title>
        <authorList>
            <person name="Chen B."/>
            <person name="Zhang M."/>
            <person name="Lin D."/>
            <person name="Ye J."/>
            <person name="Tang K."/>
        </authorList>
    </citation>
    <scope>NUCLEOTIDE SEQUENCE</scope>
    <source>
        <strain evidence="1">TK19036</strain>
    </source>
</reference>
<dbReference type="InterPro" id="IPR003749">
    <property type="entry name" value="ThiS/MoaD-like"/>
</dbReference>
<dbReference type="InterPro" id="IPR016155">
    <property type="entry name" value="Mopterin_synth/thiamin_S_b"/>
</dbReference>
<dbReference type="InterPro" id="IPR052045">
    <property type="entry name" value="Sulfur_Carrier/Prot_Modifier"/>
</dbReference>
<protein>
    <submittedName>
        <fullName evidence="1">MoaD/ThiS family protein</fullName>
    </submittedName>
</protein>
<dbReference type="Pfam" id="PF02597">
    <property type="entry name" value="ThiS"/>
    <property type="match status" value="1"/>
</dbReference>
<dbReference type="PANTHER" id="PTHR38031:SF1">
    <property type="entry name" value="SULFUR CARRIER PROTEIN CYSO"/>
    <property type="match status" value="1"/>
</dbReference>
<dbReference type="Gene3D" id="3.10.20.30">
    <property type="match status" value="1"/>
</dbReference>
<gene>
    <name evidence="1" type="ORF">K4G66_16300</name>
</gene>